<dbReference type="SUPFAM" id="SSF51395">
    <property type="entry name" value="FMN-linked oxidoreductases"/>
    <property type="match status" value="1"/>
</dbReference>
<dbReference type="GO" id="GO:0005743">
    <property type="term" value="C:mitochondrial inner membrane"/>
    <property type="evidence" value="ECO:0007669"/>
    <property type="project" value="UniProtKB-SubCell"/>
</dbReference>
<dbReference type="PANTHER" id="PTHR48109">
    <property type="entry name" value="DIHYDROOROTATE DEHYDROGENASE (QUINONE), MITOCHONDRIAL-RELATED"/>
    <property type="match status" value="1"/>
</dbReference>
<dbReference type="GO" id="GO:0106430">
    <property type="term" value="F:dihydroorotate dehydrogenase (quinone) activity"/>
    <property type="evidence" value="ECO:0007669"/>
    <property type="project" value="UniProtKB-EC"/>
</dbReference>
<evidence type="ECO:0000256" key="10">
    <source>
        <dbReference type="ARBA" id="ARBA00022946"/>
    </source>
</evidence>
<dbReference type="InterPro" id="IPR013785">
    <property type="entry name" value="Aldolase_TIM"/>
</dbReference>
<evidence type="ECO:0000256" key="7">
    <source>
        <dbReference type="ARBA" id="ARBA00022643"/>
    </source>
</evidence>
<evidence type="ECO:0000256" key="2">
    <source>
        <dbReference type="ARBA" id="ARBA00005161"/>
    </source>
</evidence>
<comment type="similarity">
    <text evidence="3 17">Belongs to the dihydroorotate dehydrogenase family. Type 2 subfamily.</text>
</comment>
<evidence type="ECO:0000256" key="17">
    <source>
        <dbReference type="RuleBase" id="RU361255"/>
    </source>
</evidence>
<dbReference type="InterPro" id="IPR005719">
    <property type="entry name" value="Dihydroorotate_DH_2"/>
</dbReference>
<dbReference type="InterPro" id="IPR050074">
    <property type="entry name" value="DHO_dehydrogenase"/>
</dbReference>
<keyword evidence="9 17" id="KW-0999">Mitochondrion inner membrane</keyword>
<dbReference type="EC" id="1.3.5.2" evidence="4 17"/>
<evidence type="ECO:0000256" key="6">
    <source>
        <dbReference type="ARBA" id="ARBA00022630"/>
    </source>
</evidence>
<reference evidence="19" key="1">
    <citation type="submission" date="2025-08" db="UniProtKB">
        <authorList>
            <consortium name="Ensembl"/>
        </authorList>
    </citation>
    <scope>IDENTIFICATION</scope>
</reference>
<evidence type="ECO:0000256" key="12">
    <source>
        <dbReference type="ARBA" id="ARBA00023002"/>
    </source>
</evidence>
<keyword evidence="10" id="KW-0809">Transit peptide</keyword>
<evidence type="ECO:0000259" key="18">
    <source>
        <dbReference type="Pfam" id="PF01180"/>
    </source>
</evidence>
<dbReference type="GO" id="GO:0004151">
    <property type="term" value="F:dihydroorotase activity"/>
    <property type="evidence" value="ECO:0007669"/>
    <property type="project" value="Ensembl"/>
</dbReference>
<keyword evidence="11" id="KW-1133">Transmembrane helix</keyword>
<dbReference type="CDD" id="cd04738">
    <property type="entry name" value="DHOD_2_like"/>
    <property type="match status" value="1"/>
</dbReference>
<comment type="catalytic activity">
    <reaction evidence="16 17">
        <text>(S)-dihydroorotate + a quinone = orotate + a quinol</text>
        <dbReference type="Rhea" id="RHEA:30187"/>
        <dbReference type="ChEBI" id="CHEBI:24646"/>
        <dbReference type="ChEBI" id="CHEBI:30839"/>
        <dbReference type="ChEBI" id="CHEBI:30864"/>
        <dbReference type="ChEBI" id="CHEBI:132124"/>
        <dbReference type="EC" id="1.3.5.2"/>
    </reaction>
</comment>
<evidence type="ECO:0000256" key="5">
    <source>
        <dbReference type="ARBA" id="ARBA00017599"/>
    </source>
</evidence>
<dbReference type="InterPro" id="IPR001295">
    <property type="entry name" value="Dihydroorotate_DH_CS"/>
</dbReference>
<name>A0A8C6HI45_MUSSI</name>
<dbReference type="Proteomes" id="UP000694415">
    <property type="component" value="Unplaced"/>
</dbReference>
<evidence type="ECO:0000313" key="20">
    <source>
        <dbReference type="Proteomes" id="UP000694415"/>
    </source>
</evidence>
<keyword evidence="13 17" id="KW-0496">Mitochondrion</keyword>
<dbReference type="HAMAP" id="MF_00225">
    <property type="entry name" value="DHO_dh_type2"/>
    <property type="match status" value="1"/>
</dbReference>
<dbReference type="GeneTree" id="ENSGT00500000044924"/>
<proteinExistence type="inferred from homology"/>
<evidence type="ECO:0000256" key="3">
    <source>
        <dbReference type="ARBA" id="ARBA00005359"/>
    </source>
</evidence>
<dbReference type="GO" id="GO:0005654">
    <property type="term" value="C:nucleoplasm"/>
    <property type="evidence" value="ECO:0007669"/>
    <property type="project" value="Ensembl"/>
</dbReference>
<dbReference type="NCBIfam" id="NF003645">
    <property type="entry name" value="PRK05286.1-2"/>
    <property type="match status" value="1"/>
</dbReference>
<reference evidence="19" key="2">
    <citation type="submission" date="2025-09" db="UniProtKB">
        <authorList>
            <consortium name="Ensembl"/>
        </authorList>
    </citation>
    <scope>IDENTIFICATION</scope>
</reference>
<evidence type="ECO:0000256" key="8">
    <source>
        <dbReference type="ARBA" id="ARBA00022692"/>
    </source>
</evidence>
<dbReference type="Gene3D" id="3.20.20.70">
    <property type="entry name" value="Aldolase class I"/>
    <property type="match status" value="1"/>
</dbReference>
<keyword evidence="14" id="KW-0472">Membrane</keyword>
<dbReference type="GO" id="GO:0006207">
    <property type="term" value="P:'de novo' pyrimidine nucleobase biosynthetic process"/>
    <property type="evidence" value="ECO:0007669"/>
    <property type="project" value="InterPro"/>
</dbReference>
<keyword evidence="6 17" id="KW-0285">Flavoprotein</keyword>
<keyword evidence="20" id="KW-1185">Reference proteome</keyword>
<evidence type="ECO:0000313" key="19">
    <source>
        <dbReference type="Ensembl" id="ENSMSIP00000020767.1"/>
    </source>
</evidence>
<evidence type="ECO:0000256" key="16">
    <source>
        <dbReference type="ARBA" id="ARBA00048639"/>
    </source>
</evidence>
<dbReference type="Pfam" id="PF01180">
    <property type="entry name" value="DHO_dh"/>
    <property type="match status" value="1"/>
</dbReference>
<dbReference type="NCBIfam" id="NF003652">
    <property type="entry name" value="PRK05286.2-5"/>
    <property type="match status" value="1"/>
</dbReference>
<dbReference type="UniPathway" id="UPA00070">
    <property type="reaction ID" value="UER00946"/>
</dbReference>
<dbReference type="NCBIfam" id="TIGR01036">
    <property type="entry name" value="pyrD_sub2"/>
    <property type="match status" value="1"/>
</dbReference>
<keyword evidence="12 17" id="KW-0560">Oxidoreductase</keyword>
<sequence length="405" mass="43620">MVIEAAQTMPSFSPLCLKRALDAAIILGGGGLLFTSYLTATGDDHFYAEYLMPALQRLLDPELAHRLAVRVISLGLLPRATFQDSNMLEVRVLGHKFRNPVGIAAGFDKHGEAVDGLYKLGFGFVEVGSVTPQPQEGNPRPRVFRLPEDQAVINRYGFNSHGLSAVEHRLRARQQKQTQLTTDGLPLGVNLGKNKTSVDAAADYVEGVRILGPLADYLVVNVSSPNTAGLRSLQGKTELRRLLSKVLQERDALKGPRKPAVLVKIAPDLTAQDKEDIASVARELGIDGLIITNTTVSRPVGLQGALRSETGGLSGKPLRDLSTQTIREMYALTQGTIPIIGVGGVSSGQDALEKIQAGASLVQLYTALTFLGPPVVTRVKRELEALLKERGFNTVTDAIGADHRR</sequence>
<dbReference type="GO" id="GO:0006225">
    <property type="term" value="P:UDP biosynthetic process"/>
    <property type="evidence" value="ECO:0007669"/>
    <property type="project" value="Ensembl"/>
</dbReference>
<dbReference type="GO" id="GO:0005829">
    <property type="term" value="C:cytosol"/>
    <property type="evidence" value="ECO:0007669"/>
    <property type="project" value="Ensembl"/>
</dbReference>
<evidence type="ECO:0000256" key="11">
    <source>
        <dbReference type="ARBA" id="ARBA00022989"/>
    </source>
</evidence>
<evidence type="ECO:0000256" key="15">
    <source>
        <dbReference type="ARBA" id="ARBA00033714"/>
    </source>
</evidence>
<protein>
    <recommendedName>
        <fullName evidence="5 17">Dihydroorotate dehydrogenase (quinone), mitochondrial</fullName>
        <shortName evidence="17">DHOdehase</shortName>
        <ecNumber evidence="4 17">1.3.5.2</ecNumber>
    </recommendedName>
</protein>
<dbReference type="AlphaFoldDB" id="A0A8C6HI45"/>
<feature type="domain" description="Dihydroorotate dehydrogenase catalytic" evidence="18">
    <location>
        <begin position="87"/>
        <end position="387"/>
    </location>
</feature>
<organism evidence="19 20">
    <name type="scientific">Mus spicilegus</name>
    <name type="common">Mound-building mouse</name>
    <dbReference type="NCBI Taxonomy" id="10103"/>
    <lineage>
        <taxon>Eukaryota</taxon>
        <taxon>Metazoa</taxon>
        <taxon>Chordata</taxon>
        <taxon>Craniata</taxon>
        <taxon>Vertebrata</taxon>
        <taxon>Euteleostomi</taxon>
        <taxon>Mammalia</taxon>
        <taxon>Eutheria</taxon>
        <taxon>Euarchontoglires</taxon>
        <taxon>Glires</taxon>
        <taxon>Rodentia</taxon>
        <taxon>Myomorpha</taxon>
        <taxon>Muroidea</taxon>
        <taxon>Muridae</taxon>
        <taxon>Murinae</taxon>
        <taxon>Mus</taxon>
        <taxon>Mus</taxon>
    </lineage>
</organism>
<evidence type="ECO:0000256" key="14">
    <source>
        <dbReference type="ARBA" id="ARBA00023136"/>
    </source>
</evidence>
<dbReference type="PROSITE" id="PS00911">
    <property type="entry name" value="DHODEHASE_1"/>
    <property type="match status" value="1"/>
</dbReference>
<keyword evidence="7 17" id="KW-0288">FMN</keyword>
<evidence type="ECO:0000256" key="1">
    <source>
        <dbReference type="ARBA" id="ARBA00004434"/>
    </source>
</evidence>
<evidence type="ECO:0000256" key="4">
    <source>
        <dbReference type="ARBA" id="ARBA00012791"/>
    </source>
</evidence>
<dbReference type="GO" id="GO:0044205">
    <property type="term" value="P:'de novo' UMP biosynthetic process"/>
    <property type="evidence" value="ECO:0007669"/>
    <property type="project" value="UniProtKB-UniPathway"/>
</dbReference>
<dbReference type="FunFam" id="3.20.20.70:FF:000066">
    <property type="entry name" value="Dihydroorotate dehydrogenase (quinone), mitochondrial"/>
    <property type="match status" value="1"/>
</dbReference>
<comment type="subcellular location">
    <subcellularLocation>
        <location evidence="1 17">Mitochondrion inner membrane</location>
        <topology evidence="1 17">Single-pass membrane protein</topology>
    </subcellularLocation>
</comment>
<keyword evidence="8" id="KW-0812">Transmembrane</keyword>
<comment type="pathway">
    <text evidence="2 17">Pyrimidine metabolism; UMP biosynthesis via de novo pathway; orotate from (S)-dihydroorotate (quinone route): step 1/1.</text>
</comment>
<dbReference type="Ensembl" id="ENSMSIT00000026231.1">
    <property type="protein sequence ID" value="ENSMSIP00000020767.1"/>
    <property type="gene ID" value="ENSMSIG00000017663.1"/>
</dbReference>
<dbReference type="PANTHER" id="PTHR48109:SF4">
    <property type="entry name" value="DIHYDROOROTATE DEHYDROGENASE (QUINONE), MITOCHONDRIAL"/>
    <property type="match status" value="1"/>
</dbReference>
<accession>A0A8C6HI45</accession>
<dbReference type="InterPro" id="IPR005720">
    <property type="entry name" value="Dihydroorotate_DH_cat"/>
</dbReference>
<evidence type="ECO:0000256" key="13">
    <source>
        <dbReference type="ARBA" id="ARBA00023128"/>
    </source>
</evidence>
<comment type="function">
    <text evidence="15">Catalyzes the conversion of dihydroorotate to orotate with quinone as electron acceptor. Required for UMP biosynthesis via de novo pathway.</text>
</comment>
<evidence type="ECO:0000256" key="9">
    <source>
        <dbReference type="ARBA" id="ARBA00022792"/>
    </source>
</evidence>
<comment type="cofactor">
    <cofactor evidence="17">
        <name>FMN</name>
        <dbReference type="ChEBI" id="CHEBI:58210"/>
    </cofactor>
    <text evidence="17">Binds 1 FMN per subunit.</text>
</comment>
<dbReference type="PROSITE" id="PS00912">
    <property type="entry name" value="DHODEHASE_2"/>
    <property type="match status" value="1"/>
</dbReference>